<reference evidence="5 6" key="1">
    <citation type="submission" date="2020-04" db="EMBL/GenBank/DDBJ databases">
        <title>Hymenobacter polaris sp. nov., isolated from Arctic soil.</title>
        <authorList>
            <person name="Dahal R.H."/>
        </authorList>
    </citation>
    <scope>NUCLEOTIDE SEQUENCE [LARGE SCALE GENOMIC DNA]</scope>
    <source>
        <strain evidence="5 6">RP-2-7</strain>
    </source>
</reference>
<evidence type="ECO:0000313" key="6">
    <source>
        <dbReference type="Proteomes" id="UP000559626"/>
    </source>
</evidence>
<gene>
    <name evidence="5" type="ORF">HHL22_00190</name>
</gene>
<accession>A0A7Y0AA72</accession>
<dbReference type="Pfam" id="PF01638">
    <property type="entry name" value="HxlR"/>
    <property type="match status" value="1"/>
</dbReference>
<organism evidence="5 6">
    <name type="scientific">Hymenobacter polaris</name>
    <dbReference type="NCBI Taxonomy" id="2682546"/>
    <lineage>
        <taxon>Bacteria</taxon>
        <taxon>Pseudomonadati</taxon>
        <taxon>Bacteroidota</taxon>
        <taxon>Cytophagia</taxon>
        <taxon>Cytophagales</taxon>
        <taxon>Hymenobacteraceae</taxon>
        <taxon>Hymenobacter</taxon>
    </lineage>
</organism>
<evidence type="ECO:0000256" key="1">
    <source>
        <dbReference type="ARBA" id="ARBA00023015"/>
    </source>
</evidence>
<evidence type="ECO:0000256" key="2">
    <source>
        <dbReference type="ARBA" id="ARBA00023125"/>
    </source>
</evidence>
<dbReference type="SUPFAM" id="SSF46785">
    <property type="entry name" value="Winged helix' DNA-binding domain"/>
    <property type="match status" value="1"/>
</dbReference>
<keyword evidence="3" id="KW-0804">Transcription</keyword>
<dbReference type="PANTHER" id="PTHR33204:SF18">
    <property type="entry name" value="TRANSCRIPTIONAL REGULATORY PROTEIN"/>
    <property type="match status" value="1"/>
</dbReference>
<dbReference type="RefSeq" id="WP_169528965.1">
    <property type="nucleotide sequence ID" value="NZ_JABBGH010000001.1"/>
</dbReference>
<evidence type="ECO:0000313" key="5">
    <source>
        <dbReference type="EMBL" id="NML63619.1"/>
    </source>
</evidence>
<dbReference type="EMBL" id="JABBGH010000001">
    <property type="protein sequence ID" value="NML63619.1"/>
    <property type="molecule type" value="Genomic_DNA"/>
</dbReference>
<sequence>MQYPIGHPQCPVRRALNLIGSRWKVLLIQHLSGGTRRYGELKRLIPDISEKMLINELKELVGYGLAAKQAYPEIPPRVEYSLTDKGRQALPVVASIIAFGLQNLADEPVAA</sequence>
<dbReference type="PANTHER" id="PTHR33204">
    <property type="entry name" value="TRANSCRIPTIONAL REGULATOR, MARR FAMILY"/>
    <property type="match status" value="1"/>
</dbReference>
<dbReference type="GO" id="GO:0003677">
    <property type="term" value="F:DNA binding"/>
    <property type="evidence" value="ECO:0007669"/>
    <property type="project" value="UniProtKB-KW"/>
</dbReference>
<dbReference type="Proteomes" id="UP000559626">
    <property type="component" value="Unassembled WGS sequence"/>
</dbReference>
<dbReference type="InterPro" id="IPR036388">
    <property type="entry name" value="WH-like_DNA-bd_sf"/>
</dbReference>
<keyword evidence="1" id="KW-0805">Transcription regulation</keyword>
<feature type="domain" description="HTH hxlR-type" evidence="4">
    <location>
        <begin position="10"/>
        <end position="108"/>
    </location>
</feature>
<evidence type="ECO:0000256" key="3">
    <source>
        <dbReference type="ARBA" id="ARBA00023163"/>
    </source>
</evidence>
<dbReference type="InterPro" id="IPR036390">
    <property type="entry name" value="WH_DNA-bd_sf"/>
</dbReference>
<dbReference type="PROSITE" id="PS51118">
    <property type="entry name" value="HTH_HXLR"/>
    <property type="match status" value="1"/>
</dbReference>
<dbReference type="InterPro" id="IPR002577">
    <property type="entry name" value="HTH_HxlR"/>
</dbReference>
<protein>
    <submittedName>
        <fullName evidence="5">Helix-turn-helix transcriptional regulator</fullName>
    </submittedName>
</protein>
<keyword evidence="6" id="KW-1185">Reference proteome</keyword>
<proteinExistence type="predicted"/>
<name>A0A7Y0AA72_9BACT</name>
<evidence type="ECO:0000259" key="4">
    <source>
        <dbReference type="PROSITE" id="PS51118"/>
    </source>
</evidence>
<dbReference type="AlphaFoldDB" id="A0A7Y0AA72"/>
<comment type="caution">
    <text evidence="5">The sequence shown here is derived from an EMBL/GenBank/DDBJ whole genome shotgun (WGS) entry which is preliminary data.</text>
</comment>
<dbReference type="Gene3D" id="1.10.10.10">
    <property type="entry name" value="Winged helix-like DNA-binding domain superfamily/Winged helix DNA-binding domain"/>
    <property type="match status" value="1"/>
</dbReference>
<keyword evidence="2" id="KW-0238">DNA-binding</keyword>